<keyword evidence="2" id="KW-1133">Transmembrane helix</keyword>
<evidence type="ECO:0000313" key="3">
    <source>
        <dbReference type="EMBL" id="SEP85853.1"/>
    </source>
</evidence>
<sequence>MHHSRSIVKSRAWPAADTDLCVARRRGRGIAAAILIAANLAAMGSALAASDSASGIFVEKVMMGSPPARAVTLAPTAAGRSGNAAEQFVETVMKGHIETTRSPSHGDASADEEQPRGGPDFRFLRGPGSGA</sequence>
<dbReference type="STRING" id="489703.SAMN04488038_10212"/>
<keyword evidence="2" id="KW-0472">Membrane</keyword>
<evidence type="ECO:0000313" key="4">
    <source>
        <dbReference type="Proteomes" id="UP000199233"/>
    </source>
</evidence>
<dbReference type="AlphaFoldDB" id="A0A1H9BB13"/>
<protein>
    <submittedName>
        <fullName evidence="3">Uncharacterized protein</fullName>
    </submittedName>
</protein>
<keyword evidence="2" id="KW-0812">Transmembrane</keyword>
<proteinExistence type="predicted"/>
<evidence type="ECO:0000256" key="1">
    <source>
        <dbReference type="SAM" id="MobiDB-lite"/>
    </source>
</evidence>
<feature type="transmembrane region" description="Helical" evidence="2">
    <location>
        <begin position="30"/>
        <end position="49"/>
    </location>
</feature>
<dbReference type="RefSeq" id="WP_143068815.1">
    <property type="nucleotide sequence ID" value="NZ_FOFS01000002.1"/>
</dbReference>
<keyword evidence="4" id="KW-1185">Reference proteome</keyword>
<gene>
    <name evidence="3" type="ORF">SAMN04488038_10212</name>
</gene>
<dbReference type="EMBL" id="FOFS01000002">
    <property type="protein sequence ID" value="SEP85853.1"/>
    <property type="molecule type" value="Genomic_DNA"/>
</dbReference>
<organism evidence="3 4">
    <name type="scientific">Solimonas aquatica</name>
    <dbReference type="NCBI Taxonomy" id="489703"/>
    <lineage>
        <taxon>Bacteria</taxon>
        <taxon>Pseudomonadati</taxon>
        <taxon>Pseudomonadota</taxon>
        <taxon>Gammaproteobacteria</taxon>
        <taxon>Nevskiales</taxon>
        <taxon>Nevskiaceae</taxon>
        <taxon>Solimonas</taxon>
    </lineage>
</organism>
<feature type="region of interest" description="Disordered" evidence="1">
    <location>
        <begin position="95"/>
        <end position="131"/>
    </location>
</feature>
<dbReference type="Proteomes" id="UP000199233">
    <property type="component" value="Unassembled WGS sequence"/>
</dbReference>
<name>A0A1H9BB13_9GAMM</name>
<accession>A0A1H9BB13</accession>
<evidence type="ECO:0000256" key="2">
    <source>
        <dbReference type="SAM" id="Phobius"/>
    </source>
</evidence>
<reference evidence="3 4" key="1">
    <citation type="submission" date="2016-10" db="EMBL/GenBank/DDBJ databases">
        <authorList>
            <person name="de Groot N.N."/>
        </authorList>
    </citation>
    <scope>NUCLEOTIDE SEQUENCE [LARGE SCALE GENOMIC DNA]</scope>
    <source>
        <strain evidence="3 4">DSM 25927</strain>
    </source>
</reference>